<dbReference type="RefSeq" id="WP_164090997.1">
    <property type="nucleotide sequence ID" value="NZ_CP076114.1"/>
</dbReference>
<dbReference type="Proteomes" id="UP000887421">
    <property type="component" value="Chromosome"/>
</dbReference>
<gene>
    <name evidence="2" type="ORF">D16iCDA_02060</name>
</gene>
<dbReference type="EMBL" id="CP076114">
    <property type="protein sequence ID" value="UUD64513.1"/>
    <property type="molecule type" value="Genomic_DNA"/>
</dbReference>
<feature type="compositionally biased region" description="Pro residues" evidence="1">
    <location>
        <begin position="47"/>
        <end position="56"/>
    </location>
</feature>
<protein>
    <submittedName>
        <fullName evidence="2">Uncharacterized protein</fullName>
    </submittedName>
</protein>
<reference evidence="2" key="1">
    <citation type="submission" date="2021-05" db="EMBL/GenBank/DDBJ databases">
        <title>Complete genome sequence of Pseudomonas seleniipraecipitans strain D1-6.</title>
        <authorList>
            <person name="Lafi F."/>
            <person name="Eida A."/>
            <person name="Alam I."/>
            <person name="Hert H."/>
            <person name="Saad M."/>
        </authorList>
    </citation>
    <scope>NUCLEOTIDE SEQUENCE</scope>
    <source>
        <strain evidence="2">D1-6</strain>
    </source>
</reference>
<feature type="region of interest" description="Disordered" evidence="1">
    <location>
        <begin position="20"/>
        <end position="56"/>
    </location>
</feature>
<evidence type="ECO:0000256" key="1">
    <source>
        <dbReference type="SAM" id="MobiDB-lite"/>
    </source>
</evidence>
<keyword evidence="3" id="KW-1185">Reference proteome</keyword>
<evidence type="ECO:0000313" key="3">
    <source>
        <dbReference type="Proteomes" id="UP000887421"/>
    </source>
</evidence>
<evidence type="ECO:0000313" key="2">
    <source>
        <dbReference type="EMBL" id="UUD64513.1"/>
    </source>
</evidence>
<organism evidence="2 3">
    <name type="scientific">Phytopseudomonas seleniipraecipitans</name>
    <dbReference type="NCBI Taxonomy" id="640205"/>
    <lineage>
        <taxon>Bacteria</taxon>
        <taxon>Pseudomonadati</taxon>
        <taxon>Pseudomonadota</taxon>
        <taxon>Gammaproteobacteria</taxon>
        <taxon>Pseudomonadales</taxon>
        <taxon>Pseudomonadaceae</taxon>
        <taxon>Phytopseudomonas</taxon>
    </lineage>
</organism>
<sequence length="56" mass="6427">MKSILKQFDKAVAKLEELADRNRTEAGLRPPKPTPWMSRQAGSWTKPTPPPRQRID</sequence>
<accession>A0ABY5JB14</accession>
<proteinExistence type="predicted"/>
<name>A0ABY5JB14_9GAMM</name>